<dbReference type="InterPro" id="IPR011047">
    <property type="entry name" value="Quinoprotein_ADH-like_sf"/>
</dbReference>
<dbReference type="SUPFAM" id="SSF50998">
    <property type="entry name" value="Quinoprotein alcohol dehydrogenase-like"/>
    <property type="match status" value="1"/>
</dbReference>
<comment type="caution">
    <text evidence="1">The sequence shown here is derived from an EMBL/GenBank/DDBJ whole genome shotgun (WGS) entry which is preliminary data.</text>
</comment>
<protein>
    <submittedName>
        <fullName evidence="1">Uncharacterized protein</fullName>
    </submittedName>
</protein>
<dbReference type="AlphaFoldDB" id="A0AAW1RRL0"/>
<dbReference type="EMBL" id="JALJOS010000007">
    <property type="protein sequence ID" value="KAK9836790.1"/>
    <property type="molecule type" value="Genomic_DNA"/>
</dbReference>
<dbReference type="InterPro" id="IPR015943">
    <property type="entry name" value="WD40/YVTN_repeat-like_dom_sf"/>
</dbReference>
<sequence length="704" mass="78390">MRFLVDSTTCSIWKAAAHQLAIPPQLVPFTSDNMHGTAVQRVLRNQAATLRNIRSFRPTSTHSSFRSDLAVRSHREVTWLLPQMGGHPFLIFTDLDQRDDNGPFFWTKWNDQMPSMRTAPPKHRIVPKLVAMDARTGQTSVVKPPASGVLQLNSPVMLNAHHAFNTPEGGYLFVGMAEARNTRCTQQLLLYRLGGVKDEKPIPGGALHLTWQNHVAWTSYQDKAEPTPPACSGTMLAIQVDNLKVIIIDMSVQRAQARFNIQSPHRGSGWVTDLAWSSSGRYLAVHTLAAHVASVEVWDVDTKRRIFQDVHPRRVCKADNVLLWADNLPSLIFTTRSEVQVLHVTEGPPHMIRLDRKQTCIHINMVQCRWDPTGDFIVAAAFKYPLRHEGPAAIFAANTGKVLLKFDMDGHKDWPVWLPPSSTFTDALSPHASQTQAPLSSGVPAEPPVFTSWCLLPQSHQMTGFSLDPPDSCNFTWFAQPHSQLSPDASVVVSLRVIDGPHENSHHRTPQALTDPFGYALGFRHNRLAVGTQGGSDIFREDVGGFRGMAEIQSSRRNKPAGATIRQTPQSHPFLMVWLPGTRIYAAAALGYLYIVDADKDRILGIWEDEPKEPSPCVDKAKAFRYTNGARVDIRRLDNTGRDGCQGLDWSPDRASLFMWTGAGCAMIGFGPAPELVELKSGRACLEPQLRHEKLPSRRLYWGA</sequence>
<evidence type="ECO:0000313" key="1">
    <source>
        <dbReference type="EMBL" id="KAK9836790.1"/>
    </source>
</evidence>
<dbReference type="Proteomes" id="UP001438707">
    <property type="component" value="Unassembled WGS sequence"/>
</dbReference>
<dbReference type="Gene3D" id="2.130.10.10">
    <property type="entry name" value="YVTN repeat-like/Quinoprotein amine dehydrogenase"/>
    <property type="match status" value="1"/>
</dbReference>
<proteinExistence type="predicted"/>
<evidence type="ECO:0000313" key="2">
    <source>
        <dbReference type="Proteomes" id="UP001438707"/>
    </source>
</evidence>
<name>A0AAW1RRL0_9CHLO</name>
<reference evidence="1 2" key="1">
    <citation type="journal article" date="2024" name="Nat. Commun.">
        <title>Phylogenomics reveals the evolutionary origins of lichenization in chlorophyte algae.</title>
        <authorList>
            <person name="Puginier C."/>
            <person name="Libourel C."/>
            <person name="Otte J."/>
            <person name="Skaloud P."/>
            <person name="Haon M."/>
            <person name="Grisel S."/>
            <person name="Petersen M."/>
            <person name="Berrin J.G."/>
            <person name="Delaux P.M."/>
            <person name="Dal Grande F."/>
            <person name="Keller J."/>
        </authorList>
    </citation>
    <scope>NUCLEOTIDE SEQUENCE [LARGE SCALE GENOMIC DNA]</scope>
    <source>
        <strain evidence="1 2">SAG 2145</strain>
    </source>
</reference>
<keyword evidence="2" id="KW-1185">Reference proteome</keyword>
<accession>A0AAW1RRL0</accession>
<gene>
    <name evidence="1" type="ORF">WJX74_008134</name>
</gene>
<organism evidence="1 2">
    <name type="scientific">Apatococcus lobatus</name>
    <dbReference type="NCBI Taxonomy" id="904363"/>
    <lineage>
        <taxon>Eukaryota</taxon>
        <taxon>Viridiplantae</taxon>
        <taxon>Chlorophyta</taxon>
        <taxon>core chlorophytes</taxon>
        <taxon>Trebouxiophyceae</taxon>
        <taxon>Chlorellales</taxon>
        <taxon>Chlorellaceae</taxon>
        <taxon>Apatococcus</taxon>
    </lineage>
</organism>